<protein>
    <submittedName>
        <fullName evidence="1">Uncharacterized protein</fullName>
    </submittedName>
</protein>
<dbReference type="Proteomes" id="UP001151699">
    <property type="component" value="Chromosome A"/>
</dbReference>
<comment type="caution">
    <text evidence="1">The sequence shown here is derived from an EMBL/GenBank/DDBJ whole genome shotgun (WGS) entry which is preliminary data.</text>
</comment>
<evidence type="ECO:0000313" key="2">
    <source>
        <dbReference type="Proteomes" id="UP001151699"/>
    </source>
</evidence>
<feature type="non-terminal residue" evidence="1">
    <location>
        <position position="1"/>
    </location>
</feature>
<sequence length="85" mass="9576">MSILKSNCIKPENNSNFVLRSNASDAISAKEIHTSNLQHFLIFITTVHEGTAMAQIQTHRSGLVDSTTMSKMNLIVERDRFELNK</sequence>
<organism evidence="1 2">
    <name type="scientific">Pseudolycoriella hygida</name>
    <dbReference type="NCBI Taxonomy" id="35572"/>
    <lineage>
        <taxon>Eukaryota</taxon>
        <taxon>Metazoa</taxon>
        <taxon>Ecdysozoa</taxon>
        <taxon>Arthropoda</taxon>
        <taxon>Hexapoda</taxon>
        <taxon>Insecta</taxon>
        <taxon>Pterygota</taxon>
        <taxon>Neoptera</taxon>
        <taxon>Endopterygota</taxon>
        <taxon>Diptera</taxon>
        <taxon>Nematocera</taxon>
        <taxon>Sciaroidea</taxon>
        <taxon>Sciaridae</taxon>
        <taxon>Pseudolycoriella</taxon>
    </lineage>
</organism>
<gene>
    <name evidence="1" type="ORF">Bhyg_02913</name>
</gene>
<accession>A0A9Q0S8V1</accession>
<name>A0A9Q0S8V1_9DIPT</name>
<dbReference type="AlphaFoldDB" id="A0A9Q0S8V1"/>
<keyword evidence="2" id="KW-1185">Reference proteome</keyword>
<proteinExistence type="predicted"/>
<reference evidence="1" key="1">
    <citation type="submission" date="2022-07" db="EMBL/GenBank/DDBJ databases">
        <authorList>
            <person name="Trinca V."/>
            <person name="Uliana J.V.C."/>
            <person name="Torres T.T."/>
            <person name="Ward R.J."/>
            <person name="Monesi N."/>
        </authorList>
    </citation>
    <scope>NUCLEOTIDE SEQUENCE</scope>
    <source>
        <strain evidence="1">HSMRA1968</strain>
        <tissue evidence="1">Whole embryos</tissue>
    </source>
</reference>
<evidence type="ECO:0000313" key="1">
    <source>
        <dbReference type="EMBL" id="KAJ6647690.1"/>
    </source>
</evidence>
<dbReference type="EMBL" id="WJQU01000001">
    <property type="protein sequence ID" value="KAJ6647690.1"/>
    <property type="molecule type" value="Genomic_DNA"/>
</dbReference>